<dbReference type="Proteomes" id="UP001424741">
    <property type="component" value="Unassembled WGS sequence"/>
</dbReference>
<organism evidence="2 3">
    <name type="scientific">Rubritalea halochordaticola</name>
    <dbReference type="NCBI Taxonomy" id="714537"/>
    <lineage>
        <taxon>Bacteria</taxon>
        <taxon>Pseudomonadati</taxon>
        <taxon>Verrucomicrobiota</taxon>
        <taxon>Verrucomicrobiia</taxon>
        <taxon>Verrucomicrobiales</taxon>
        <taxon>Rubritaleaceae</taxon>
        <taxon>Rubritalea</taxon>
    </lineage>
</organism>
<feature type="chain" id="PRO_5046574845" evidence="1">
    <location>
        <begin position="21"/>
        <end position="236"/>
    </location>
</feature>
<keyword evidence="1" id="KW-0732">Signal</keyword>
<evidence type="ECO:0000313" key="2">
    <source>
        <dbReference type="EMBL" id="GAA5495928.1"/>
    </source>
</evidence>
<proteinExistence type="predicted"/>
<dbReference type="RefSeq" id="WP_346188664.1">
    <property type="nucleotide sequence ID" value="NZ_BAABRL010000006.1"/>
</dbReference>
<evidence type="ECO:0000313" key="3">
    <source>
        <dbReference type="Proteomes" id="UP001424741"/>
    </source>
</evidence>
<keyword evidence="3" id="KW-1185">Reference proteome</keyword>
<evidence type="ECO:0000256" key="1">
    <source>
        <dbReference type="SAM" id="SignalP"/>
    </source>
</evidence>
<gene>
    <name evidence="2" type="ORF">Rhal01_02109</name>
</gene>
<name>A0ABP9V0B1_9BACT</name>
<reference evidence="2 3" key="1">
    <citation type="submission" date="2024-02" db="EMBL/GenBank/DDBJ databases">
        <title>Rubritalea halochordaticola NBRC 107102.</title>
        <authorList>
            <person name="Ichikawa N."/>
            <person name="Katano-Makiyama Y."/>
            <person name="Hidaka K."/>
        </authorList>
    </citation>
    <scope>NUCLEOTIDE SEQUENCE [LARGE SCALE GENOMIC DNA]</scope>
    <source>
        <strain evidence="2 3">NBRC 107102</strain>
    </source>
</reference>
<feature type="signal peptide" evidence="1">
    <location>
        <begin position="1"/>
        <end position="20"/>
    </location>
</feature>
<accession>A0ABP9V0B1</accession>
<dbReference type="EMBL" id="BAABRL010000006">
    <property type="protein sequence ID" value="GAA5495928.1"/>
    <property type="molecule type" value="Genomic_DNA"/>
</dbReference>
<protein>
    <submittedName>
        <fullName evidence="2">Uncharacterized protein</fullName>
    </submittedName>
</protein>
<comment type="caution">
    <text evidence="2">The sequence shown here is derived from an EMBL/GenBank/DDBJ whole genome shotgun (WGS) entry which is preliminary data.</text>
</comment>
<sequence length="236" mass="27141">MKTSLLPLLLTLIGAPLCQAVERMEIAKVNTDSLTTETQVYGQNVGEDHMLFIWWMPFEFWQSTISQDNTLTDLEKKEFLETLEDYSLVAIVQGDFTTLGTMKFYSREEVNKNLKITYQPEKGPATEIFQEENISPELNVLLNIFKPMLAQMMGNMGSSMHFFVLKNTDGDDKKIIDPYQKGSIQFQVAKRKDKAIIKDKIEMPLNSLYIPRKCPNGNDAHISWKYCPWTGKKLPE</sequence>